<reference evidence="2 3" key="1">
    <citation type="journal article" date="2012" name="J. Bacteriol.">
        <title>Genome Sequence of Fibrella aestuarina BUZ 2T, a Filamentous Marine Bacterium.</title>
        <authorList>
            <person name="Filippini M."/>
            <person name="Qi W."/>
            <person name="Blom J."/>
            <person name="Goesmann A."/>
            <person name="Smits T.H."/>
            <person name="Bagheri H.C."/>
        </authorList>
    </citation>
    <scope>NUCLEOTIDE SEQUENCE [LARGE SCALE GENOMIC DNA]</scope>
    <source>
        <strain evidence="3">BUZ 2T</strain>
    </source>
</reference>
<dbReference type="STRING" id="1166018.FAES_2699"/>
<proteinExistence type="predicted"/>
<gene>
    <name evidence="2" type="ORF">FAES_2699</name>
</gene>
<evidence type="ECO:0000313" key="2">
    <source>
        <dbReference type="EMBL" id="CCH00708.1"/>
    </source>
</evidence>
<dbReference type="Pfam" id="PF01551">
    <property type="entry name" value="Peptidase_M23"/>
    <property type="match status" value="1"/>
</dbReference>
<dbReference type="HOGENOM" id="CLU_938950_0_0_10"/>
<dbReference type="eggNOG" id="COG0739">
    <property type="taxonomic scope" value="Bacteria"/>
</dbReference>
<dbReference type="AlphaFoldDB" id="I0K9A5"/>
<dbReference type="RefSeq" id="WP_015331807.1">
    <property type="nucleotide sequence ID" value="NC_020054.1"/>
</dbReference>
<dbReference type="EMBL" id="HE796683">
    <property type="protein sequence ID" value="CCH00708.1"/>
    <property type="molecule type" value="Genomic_DNA"/>
</dbReference>
<dbReference type="KEGG" id="fae:FAES_2699"/>
<organism evidence="2 3">
    <name type="scientific">Fibrella aestuarina BUZ 2</name>
    <dbReference type="NCBI Taxonomy" id="1166018"/>
    <lineage>
        <taxon>Bacteria</taxon>
        <taxon>Pseudomonadati</taxon>
        <taxon>Bacteroidota</taxon>
        <taxon>Cytophagia</taxon>
        <taxon>Cytophagales</taxon>
        <taxon>Spirosomataceae</taxon>
        <taxon>Fibrella</taxon>
    </lineage>
</organism>
<accession>I0K9A5</accession>
<dbReference type="CDD" id="cd12797">
    <property type="entry name" value="M23_peptidase"/>
    <property type="match status" value="1"/>
</dbReference>
<protein>
    <recommendedName>
        <fullName evidence="1">M23ase beta-sheet core domain-containing protein</fullName>
    </recommendedName>
</protein>
<sequence length="309" mass="34615">MNPLNRLHWFVLVLFIPVWTRAQVTDRKVDVVYKLSEATGEYLFKASNPNLCEYTVQVDVVDVVGMRSSVKLPYVGSVKPGETTLFSLKPTKMGEAASFRYLYTATRGRLFQAEPPTYLYTLPVAPGQPVLVQETQAMGKVLGVKNVRLTNYTSLVFQVKNGDTVFAARRGVVINRLDGWAATARDDVRESNLVEISHADGTFAQYARLKAGSLLVKLGETVEVGQPLGLVGELPGLPPTIHFSVRYLPPVEVQPSKEYKYIHLRPKFSALTIESGDYLISGRTYEATRPVELITQEMSKREIKRYLKQ</sequence>
<evidence type="ECO:0000313" key="3">
    <source>
        <dbReference type="Proteomes" id="UP000011058"/>
    </source>
</evidence>
<dbReference type="Proteomes" id="UP000011058">
    <property type="component" value="Chromosome"/>
</dbReference>
<dbReference type="Gene3D" id="2.70.70.10">
    <property type="entry name" value="Glucose Permease (Domain IIA)"/>
    <property type="match status" value="1"/>
</dbReference>
<dbReference type="OrthoDB" id="1112802at2"/>
<dbReference type="PANTHER" id="PTHR21666">
    <property type="entry name" value="PEPTIDASE-RELATED"/>
    <property type="match status" value="1"/>
</dbReference>
<keyword evidence="3" id="KW-1185">Reference proteome</keyword>
<dbReference type="GO" id="GO:0004222">
    <property type="term" value="F:metalloendopeptidase activity"/>
    <property type="evidence" value="ECO:0007669"/>
    <property type="project" value="TreeGrafter"/>
</dbReference>
<dbReference type="InterPro" id="IPR016047">
    <property type="entry name" value="M23ase_b-sheet_dom"/>
</dbReference>
<dbReference type="InterPro" id="IPR050570">
    <property type="entry name" value="Cell_wall_metabolism_enzyme"/>
</dbReference>
<dbReference type="SUPFAM" id="SSF51261">
    <property type="entry name" value="Duplicated hybrid motif"/>
    <property type="match status" value="1"/>
</dbReference>
<evidence type="ECO:0000259" key="1">
    <source>
        <dbReference type="Pfam" id="PF01551"/>
    </source>
</evidence>
<feature type="domain" description="M23ase beta-sheet core" evidence="1">
    <location>
        <begin position="154"/>
        <end position="247"/>
    </location>
</feature>
<dbReference type="InterPro" id="IPR011055">
    <property type="entry name" value="Dup_hybrid_motif"/>
</dbReference>
<dbReference type="PANTHER" id="PTHR21666:SF270">
    <property type="entry name" value="MUREIN HYDROLASE ACTIVATOR ENVC"/>
    <property type="match status" value="1"/>
</dbReference>
<name>I0K9A5_9BACT</name>